<organism evidence="7">
    <name type="scientific">Aeromonas salmonicida subsp. salmonicida</name>
    <dbReference type="NCBI Taxonomy" id="29491"/>
    <lineage>
        <taxon>Bacteria</taxon>
        <taxon>Pseudomonadati</taxon>
        <taxon>Pseudomonadota</taxon>
        <taxon>Gammaproteobacteria</taxon>
        <taxon>Aeromonadales</taxon>
        <taxon>Aeromonadaceae</taxon>
        <taxon>Aeromonas</taxon>
    </lineage>
</organism>
<feature type="domain" description="Core-binding (CB)" evidence="6">
    <location>
        <begin position="88"/>
        <end position="169"/>
    </location>
</feature>
<dbReference type="InterPro" id="IPR044068">
    <property type="entry name" value="CB"/>
</dbReference>
<dbReference type="InterPro" id="IPR050090">
    <property type="entry name" value="Tyrosine_recombinase_XerCD"/>
</dbReference>
<dbReference type="GO" id="GO:0003677">
    <property type="term" value="F:DNA binding"/>
    <property type="evidence" value="ECO:0007669"/>
    <property type="project" value="UniProtKB-UniRule"/>
</dbReference>
<evidence type="ECO:0000256" key="4">
    <source>
        <dbReference type="PROSITE-ProRule" id="PRU01248"/>
    </source>
</evidence>
<dbReference type="InterPro" id="IPR022000">
    <property type="entry name" value="Min27-like_integrase_DNA_bind"/>
</dbReference>
<keyword evidence="1" id="KW-0229">DNA integration</keyword>
<evidence type="ECO:0000256" key="3">
    <source>
        <dbReference type="ARBA" id="ARBA00023172"/>
    </source>
</evidence>
<dbReference type="InterPro" id="IPR013762">
    <property type="entry name" value="Integrase-like_cat_sf"/>
</dbReference>
<evidence type="ECO:0000259" key="6">
    <source>
        <dbReference type="PROSITE" id="PS51900"/>
    </source>
</evidence>
<evidence type="ECO:0000256" key="2">
    <source>
        <dbReference type="ARBA" id="ARBA00023125"/>
    </source>
</evidence>
<dbReference type="PANTHER" id="PTHR30349">
    <property type="entry name" value="PHAGE INTEGRASE-RELATED"/>
    <property type="match status" value="1"/>
</dbReference>
<dbReference type="CDD" id="cd01189">
    <property type="entry name" value="INT_ICEBs1_C_like"/>
    <property type="match status" value="1"/>
</dbReference>
<reference evidence="7" key="1">
    <citation type="submission" date="2014-03" db="EMBL/GenBank/DDBJ databases">
        <authorList>
            <person name="Emond-Rheault J.-G."/>
            <person name="Trudel M.V."/>
            <person name="Vincent A.T."/>
            <person name="Brochu F."/>
            <person name="Boyle B."/>
            <person name="Tanaka K.H."/>
            <person name="Attere S.A."/>
            <person name="Jubinville E."/>
            <person name="Frenette M."/>
            <person name="Derome N."/>
            <person name="Charette S.J."/>
        </authorList>
    </citation>
    <scope>NUCLEOTIDE SEQUENCE</scope>
    <source>
        <strain evidence="7">HER1085</strain>
    </source>
</reference>
<evidence type="ECO:0000259" key="5">
    <source>
        <dbReference type="PROSITE" id="PS51898"/>
    </source>
</evidence>
<dbReference type="GO" id="GO:0006310">
    <property type="term" value="P:DNA recombination"/>
    <property type="evidence" value="ECO:0007669"/>
    <property type="project" value="UniProtKB-KW"/>
</dbReference>
<dbReference type="InterPro" id="IPR011010">
    <property type="entry name" value="DNA_brk_join_enz"/>
</dbReference>
<accession>A0A0A7KVZ6</accession>
<dbReference type="InterPro" id="IPR002104">
    <property type="entry name" value="Integrase_catalytic"/>
</dbReference>
<dbReference type="PANTHER" id="PTHR30349:SF36">
    <property type="entry name" value="PROPHAGE INTEGRASE INTR-RELATED"/>
    <property type="match status" value="1"/>
</dbReference>
<dbReference type="Pfam" id="PF12167">
    <property type="entry name" value="Arm-DNA-bind_2"/>
    <property type="match status" value="1"/>
</dbReference>
<dbReference type="PROSITE" id="PS51900">
    <property type="entry name" value="CB"/>
    <property type="match status" value="1"/>
</dbReference>
<dbReference type="EMBL" id="KJ626179">
    <property type="protein sequence ID" value="AIZ49611.1"/>
    <property type="molecule type" value="Genomic_DNA"/>
</dbReference>
<name>A0A0A7KVZ6_AERSS</name>
<dbReference type="AlphaFoldDB" id="A0A0A7KVZ6"/>
<dbReference type="GO" id="GO:0015074">
    <property type="term" value="P:DNA integration"/>
    <property type="evidence" value="ECO:0007669"/>
    <property type="project" value="UniProtKB-KW"/>
</dbReference>
<feature type="domain" description="Tyr recombinase" evidence="5">
    <location>
        <begin position="193"/>
        <end position="403"/>
    </location>
</feature>
<sequence>MGRVKHDDLVAGVTGLEVHGKKLRINFTYKGVRCREVLDLPITKANVKFAANKLATIKHEIAINTFNYATHFPSSGAADRFGPVRKRHQLGSAYAEFWQLLEPTLKPTTRKIYPYGFKSCLAILGSDRDMASLKPKDLERLRNELMVQLRPATVNTYLKRFCQFLLWCERNDILKDAGKMLAAVKLVSSSSGSPADPLEYSEYLKALDACTHVQHRNMITVSVYTGLRPGELRAMAWEDIDFDKRTITVRRSVGPGGDYFKLPKTGLVRFVDMQPPVIEALSSQRELTYSRKPVVISVDQADGKETISVRPVFSPKLTSTFEPNAKEWFTQSGFVTLWVRVVDRSGIRYRRLYQLRHTFASWNLTSHGNLAYIADQMGHADLEMLQSVYGKWIASASKSEAARIWELMTSKGHFAPTTPQENEQQP</sequence>
<dbReference type="PROSITE" id="PS51898">
    <property type="entry name" value="TYR_RECOMBINASE"/>
    <property type="match status" value="1"/>
</dbReference>
<proteinExistence type="predicted"/>
<keyword evidence="2 4" id="KW-0238">DNA-binding</keyword>
<dbReference type="SUPFAM" id="SSF56349">
    <property type="entry name" value="DNA breaking-rejoining enzymes"/>
    <property type="match status" value="1"/>
</dbReference>
<dbReference type="Gene3D" id="1.10.443.10">
    <property type="entry name" value="Intergrase catalytic core"/>
    <property type="match status" value="1"/>
</dbReference>
<reference evidence="7" key="2">
    <citation type="journal article" date="2015" name="Vet. Microbiol.">
        <title>Variants of a genomic island in Aeromonas salmonicida subsp. salmonicida link isolates with their geographical origins.</title>
        <authorList>
            <person name="Emond-Rheault J.G."/>
            <person name="Vincent A.T."/>
            <person name="Trudel M.V."/>
            <person name="Brochu F."/>
            <person name="Boyle B."/>
            <person name="Tanaka K.H."/>
            <person name="Attere S.A."/>
            <person name="Jubinville E."/>
            <person name="Loch T.P."/>
            <person name="Winters A.D."/>
            <person name="Faisal M."/>
            <person name="Frenette M."/>
            <person name="Derome N."/>
            <person name="Charette S.J."/>
        </authorList>
    </citation>
    <scope>NUCLEOTIDE SEQUENCE</scope>
    <source>
        <strain evidence="7">HER1085</strain>
    </source>
</reference>
<evidence type="ECO:0000313" key="7">
    <source>
        <dbReference type="EMBL" id="AIZ49611.1"/>
    </source>
</evidence>
<keyword evidence="3" id="KW-0233">DNA recombination</keyword>
<evidence type="ECO:0000256" key="1">
    <source>
        <dbReference type="ARBA" id="ARBA00022908"/>
    </source>
</evidence>
<protein>
    <submittedName>
        <fullName evidence="7">Integrase family protein</fullName>
    </submittedName>
</protein>
<dbReference type="Pfam" id="PF00589">
    <property type="entry name" value="Phage_integrase"/>
    <property type="match status" value="1"/>
</dbReference>